<keyword evidence="4" id="KW-1185">Reference proteome</keyword>
<reference evidence="3" key="2">
    <citation type="submission" date="2014-06" db="EMBL/GenBank/DDBJ databases">
        <authorList>
            <person name="Genoscope - CEA"/>
        </authorList>
    </citation>
    <scope>NUCLEOTIDE SEQUENCE</scope>
</reference>
<dbReference type="EMBL" id="HG994366">
    <property type="protein sequence ID" value="CAF1919415.1"/>
    <property type="molecule type" value="Genomic_DNA"/>
</dbReference>
<sequence length="90" mass="10635">MKTPETKSPFRSPPQHTISTGKHSLNRPLRIPQQLKPFLQLFNHPVLWCDWCFHLYYHYFVWHLVAVSQVGIQGIDCSRLSCHPNHIFIN</sequence>
<evidence type="ECO:0000313" key="2">
    <source>
        <dbReference type="EMBL" id="CAF1919415.1"/>
    </source>
</evidence>
<dbReference type="Gramene" id="CDY53412">
    <property type="protein sequence ID" value="CDY53412"/>
    <property type="gene ID" value="GSBRNA2T00010644001"/>
</dbReference>
<dbReference type="Proteomes" id="UP000028999">
    <property type="component" value="Unassembled WGS sequence"/>
</dbReference>
<feature type="region of interest" description="Disordered" evidence="1">
    <location>
        <begin position="1"/>
        <end position="23"/>
    </location>
</feature>
<organism evidence="3 4">
    <name type="scientific">Brassica napus</name>
    <name type="common">Rape</name>
    <dbReference type="NCBI Taxonomy" id="3708"/>
    <lineage>
        <taxon>Eukaryota</taxon>
        <taxon>Viridiplantae</taxon>
        <taxon>Streptophyta</taxon>
        <taxon>Embryophyta</taxon>
        <taxon>Tracheophyta</taxon>
        <taxon>Spermatophyta</taxon>
        <taxon>Magnoliopsida</taxon>
        <taxon>eudicotyledons</taxon>
        <taxon>Gunneridae</taxon>
        <taxon>Pentapetalae</taxon>
        <taxon>rosids</taxon>
        <taxon>malvids</taxon>
        <taxon>Brassicales</taxon>
        <taxon>Brassicaceae</taxon>
        <taxon>Brassiceae</taxon>
        <taxon>Brassica</taxon>
    </lineage>
</organism>
<reference evidence="3 4" key="1">
    <citation type="journal article" date="2014" name="Science">
        <title>Plant genetics. Early allopolyploid evolution in the post-Neolithic Brassica napus oilseed genome.</title>
        <authorList>
            <person name="Chalhoub B."/>
            <person name="Denoeud F."/>
            <person name="Liu S."/>
            <person name="Parkin I.A."/>
            <person name="Tang H."/>
            <person name="Wang X."/>
            <person name="Chiquet J."/>
            <person name="Belcram H."/>
            <person name="Tong C."/>
            <person name="Samans B."/>
            <person name="Correa M."/>
            <person name="Da Silva C."/>
            <person name="Just J."/>
            <person name="Falentin C."/>
            <person name="Koh C.S."/>
            <person name="Le Clainche I."/>
            <person name="Bernard M."/>
            <person name="Bento P."/>
            <person name="Noel B."/>
            <person name="Labadie K."/>
            <person name="Alberti A."/>
            <person name="Charles M."/>
            <person name="Arnaud D."/>
            <person name="Guo H."/>
            <person name="Daviaud C."/>
            <person name="Alamery S."/>
            <person name="Jabbari K."/>
            <person name="Zhao M."/>
            <person name="Edger P.P."/>
            <person name="Chelaifa H."/>
            <person name="Tack D."/>
            <person name="Lassalle G."/>
            <person name="Mestiri I."/>
            <person name="Schnel N."/>
            <person name="Le Paslier M.C."/>
            <person name="Fan G."/>
            <person name="Renault V."/>
            <person name="Bayer P.E."/>
            <person name="Golicz A.A."/>
            <person name="Manoli S."/>
            <person name="Lee T.H."/>
            <person name="Thi V.H."/>
            <person name="Chalabi S."/>
            <person name="Hu Q."/>
            <person name="Fan C."/>
            <person name="Tollenaere R."/>
            <person name="Lu Y."/>
            <person name="Battail C."/>
            <person name="Shen J."/>
            <person name="Sidebottom C.H."/>
            <person name="Wang X."/>
            <person name="Canaguier A."/>
            <person name="Chauveau A."/>
            <person name="Berard A."/>
            <person name="Deniot G."/>
            <person name="Guan M."/>
            <person name="Liu Z."/>
            <person name="Sun F."/>
            <person name="Lim Y.P."/>
            <person name="Lyons E."/>
            <person name="Town C.D."/>
            <person name="Bancroft I."/>
            <person name="Wang X."/>
            <person name="Meng J."/>
            <person name="Ma J."/>
            <person name="Pires J.C."/>
            <person name="King G.J."/>
            <person name="Brunel D."/>
            <person name="Delourme R."/>
            <person name="Renard M."/>
            <person name="Aury J.M."/>
            <person name="Adams K.L."/>
            <person name="Batley J."/>
            <person name="Snowdon R.J."/>
            <person name="Tost J."/>
            <person name="Edwards D."/>
            <person name="Zhou Y."/>
            <person name="Hua W."/>
            <person name="Sharpe A.G."/>
            <person name="Paterson A.H."/>
            <person name="Guan C."/>
            <person name="Wincker P."/>
        </authorList>
    </citation>
    <scope>NUCLEOTIDE SEQUENCE [LARGE SCALE GENOMIC DNA]</scope>
    <source>
        <strain evidence="4">cv. Darmor-bzh</strain>
    </source>
</reference>
<evidence type="ECO:0000256" key="1">
    <source>
        <dbReference type="SAM" id="MobiDB-lite"/>
    </source>
</evidence>
<name>A0A078ITT2_BRANA</name>
<dbReference type="PaxDb" id="3708-A0A078ITT2"/>
<evidence type="ECO:0000313" key="3">
    <source>
        <dbReference type="EMBL" id="CDY53412.1"/>
    </source>
</evidence>
<dbReference type="EMBL" id="LK033198">
    <property type="protein sequence ID" value="CDY53412.1"/>
    <property type="molecule type" value="Genomic_DNA"/>
</dbReference>
<dbReference type="Proteomes" id="UP001295469">
    <property type="component" value="Chromosome C02"/>
</dbReference>
<dbReference type="AlphaFoldDB" id="A0A078ITT2"/>
<reference evidence="2" key="3">
    <citation type="submission" date="2021-01" db="EMBL/GenBank/DDBJ databases">
        <authorList>
            <consortium name="Genoscope - CEA"/>
            <person name="William W."/>
        </authorList>
    </citation>
    <scope>NUCLEOTIDE SEQUENCE</scope>
</reference>
<feature type="compositionally biased region" description="Polar residues" evidence="1">
    <location>
        <begin position="14"/>
        <end position="23"/>
    </location>
</feature>
<gene>
    <name evidence="3" type="primary">BnaC02g47060D</name>
    <name evidence="2" type="ORF">DARMORV10_C02P46990.1</name>
    <name evidence="3" type="ORF">GSBRNA2T00010644001</name>
</gene>
<proteinExistence type="predicted"/>
<accession>A0A078ITT2</accession>
<protein>
    <submittedName>
        <fullName evidence="2">(rape) hypothetical protein</fullName>
    </submittedName>
    <submittedName>
        <fullName evidence="3">BnaC02g47060D protein</fullName>
    </submittedName>
</protein>
<evidence type="ECO:0000313" key="4">
    <source>
        <dbReference type="Proteomes" id="UP000028999"/>
    </source>
</evidence>